<dbReference type="AlphaFoldDB" id="B5YC10"/>
<name>B5YC10_DICT6</name>
<evidence type="ECO:0000313" key="7">
    <source>
        <dbReference type="Proteomes" id="UP000001733"/>
    </source>
</evidence>
<sequence>MNLPLYLDFDNKKIHPNGWEVVYFLNPSCSGSCAHCWSYNKFLGFYLPTEWHINFWRKVDFNKLREIRLTGGEPLEYKGLSEVIKILTYKNFERSIPIYIFTSGRRCHLFKKRKGRSKRDHRKFS</sequence>
<keyword evidence="7" id="KW-1185">Reference proteome</keyword>
<organism evidence="6 7">
    <name type="scientific">Dictyoglomus thermophilum (strain ATCC 35947 / DSM 3960 / H-6-12)</name>
    <dbReference type="NCBI Taxonomy" id="309799"/>
    <lineage>
        <taxon>Bacteria</taxon>
        <taxon>Pseudomonadati</taxon>
        <taxon>Dictyoglomota</taxon>
        <taxon>Dictyoglomia</taxon>
        <taxon>Dictyoglomales</taxon>
        <taxon>Dictyoglomaceae</taxon>
        <taxon>Dictyoglomus</taxon>
    </lineage>
</organism>
<keyword evidence="4" id="KW-0408">Iron</keyword>
<dbReference type="InterPro" id="IPR013785">
    <property type="entry name" value="Aldolase_TIM"/>
</dbReference>
<comment type="cofactor">
    <cofactor evidence="1">
        <name>[4Fe-4S] cluster</name>
        <dbReference type="ChEBI" id="CHEBI:49883"/>
    </cofactor>
</comment>
<dbReference type="GO" id="GO:0046872">
    <property type="term" value="F:metal ion binding"/>
    <property type="evidence" value="ECO:0007669"/>
    <property type="project" value="UniProtKB-KW"/>
</dbReference>
<dbReference type="OrthoDB" id="9763993at2"/>
<accession>B5YC10</accession>
<protein>
    <recommendedName>
        <fullName evidence="8">4Fe-4S cluster-binding domain-containing protein</fullName>
    </recommendedName>
</protein>
<dbReference type="GO" id="GO:0003824">
    <property type="term" value="F:catalytic activity"/>
    <property type="evidence" value="ECO:0007669"/>
    <property type="project" value="InterPro"/>
</dbReference>
<evidence type="ECO:0000313" key="6">
    <source>
        <dbReference type="EMBL" id="ACI18610.1"/>
    </source>
</evidence>
<evidence type="ECO:0000256" key="1">
    <source>
        <dbReference type="ARBA" id="ARBA00001966"/>
    </source>
</evidence>
<dbReference type="Proteomes" id="UP000001733">
    <property type="component" value="Chromosome"/>
</dbReference>
<evidence type="ECO:0000256" key="3">
    <source>
        <dbReference type="ARBA" id="ARBA00022723"/>
    </source>
</evidence>
<evidence type="ECO:0000256" key="4">
    <source>
        <dbReference type="ARBA" id="ARBA00023004"/>
    </source>
</evidence>
<keyword evidence="5" id="KW-0411">Iron-sulfur</keyword>
<dbReference type="SFLD" id="SFLDS00029">
    <property type="entry name" value="Radical_SAM"/>
    <property type="match status" value="1"/>
</dbReference>
<dbReference type="RefSeq" id="WP_012547242.1">
    <property type="nucleotide sequence ID" value="NC_011297.1"/>
</dbReference>
<dbReference type="KEGG" id="dth:DICTH_0235"/>
<reference evidence="6 7" key="1">
    <citation type="journal article" date="2014" name="Genome Announc.">
        <title>Complete Genome Sequence of the Extreme Thermophile Dictyoglomus thermophilum H-6-12.</title>
        <authorList>
            <person name="Coil D.A."/>
            <person name="Badger J.H."/>
            <person name="Forberger H.C."/>
            <person name="Riggs F."/>
            <person name="Madupu R."/>
            <person name="Fedorova N."/>
            <person name="Ward N."/>
            <person name="Robb F.T."/>
            <person name="Eisen J.A."/>
        </authorList>
    </citation>
    <scope>NUCLEOTIDE SEQUENCE [LARGE SCALE GENOMIC DNA]</scope>
    <source>
        <strain evidence="7">ATCC 35947 / DSM 3960 / H-6-12</strain>
    </source>
</reference>
<evidence type="ECO:0000256" key="5">
    <source>
        <dbReference type="ARBA" id="ARBA00023014"/>
    </source>
</evidence>
<dbReference type="SUPFAM" id="SSF102114">
    <property type="entry name" value="Radical SAM enzymes"/>
    <property type="match status" value="1"/>
</dbReference>
<dbReference type="PaxDb" id="309799-DICTH_0235"/>
<keyword evidence="2" id="KW-0949">S-adenosyl-L-methionine</keyword>
<dbReference type="Gene3D" id="3.20.20.70">
    <property type="entry name" value="Aldolase class I"/>
    <property type="match status" value="1"/>
</dbReference>
<evidence type="ECO:0008006" key="8">
    <source>
        <dbReference type="Google" id="ProtNLM"/>
    </source>
</evidence>
<dbReference type="eggNOG" id="COG0535">
    <property type="taxonomic scope" value="Bacteria"/>
</dbReference>
<dbReference type="GO" id="GO:0051536">
    <property type="term" value="F:iron-sulfur cluster binding"/>
    <property type="evidence" value="ECO:0007669"/>
    <property type="project" value="UniProtKB-KW"/>
</dbReference>
<dbReference type="HOGENOM" id="CLU_1989088_0_0_0"/>
<dbReference type="InterPro" id="IPR058240">
    <property type="entry name" value="rSAM_sf"/>
</dbReference>
<evidence type="ECO:0000256" key="2">
    <source>
        <dbReference type="ARBA" id="ARBA00022691"/>
    </source>
</evidence>
<dbReference type="InterPro" id="IPR007197">
    <property type="entry name" value="rSAM"/>
</dbReference>
<gene>
    <name evidence="6" type="ordered locus">DICTH_0235</name>
</gene>
<dbReference type="EMBL" id="CP001146">
    <property type="protein sequence ID" value="ACI18610.1"/>
    <property type="molecule type" value="Genomic_DNA"/>
</dbReference>
<keyword evidence="3" id="KW-0479">Metal-binding</keyword>
<proteinExistence type="predicted"/>